<feature type="transmembrane region" description="Helical" evidence="2">
    <location>
        <begin position="12"/>
        <end position="32"/>
    </location>
</feature>
<accession>A0AAE0IKV9</accession>
<keyword evidence="2" id="KW-0812">Transmembrane</keyword>
<proteinExistence type="predicted"/>
<organism evidence="3 4">
    <name type="scientific">Cercophora scortea</name>
    <dbReference type="NCBI Taxonomy" id="314031"/>
    <lineage>
        <taxon>Eukaryota</taxon>
        <taxon>Fungi</taxon>
        <taxon>Dikarya</taxon>
        <taxon>Ascomycota</taxon>
        <taxon>Pezizomycotina</taxon>
        <taxon>Sordariomycetes</taxon>
        <taxon>Sordariomycetidae</taxon>
        <taxon>Sordariales</taxon>
        <taxon>Lasiosphaeriaceae</taxon>
        <taxon>Cercophora</taxon>
    </lineage>
</organism>
<evidence type="ECO:0000256" key="1">
    <source>
        <dbReference type="SAM" id="MobiDB-lite"/>
    </source>
</evidence>
<feature type="compositionally biased region" description="Polar residues" evidence="1">
    <location>
        <begin position="72"/>
        <end position="94"/>
    </location>
</feature>
<evidence type="ECO:0000256" key="2">
    <source>
        <dbReference type="SAM" id="Phobius"/>
    </source>
</evidence>
<reference evidence="3" key="1">
    <citation type="journal article" date="2023" name="Mol. Phylogenet. Evol.">
        <title>Genome-scale phylogeny and comparative genomics of the fungal order Sordariales.</title>
        <authorList>
            <person name="Hensen N."/>
            <person name="Bonometti L."/>
            <person name="Westerberg I."/>
            <person name="Brannstrom I.O."/>
            <person name="Guillou S."/>
            <person name="Cros-Aarteil S."/>
            <person name="Calhoun S."/>
            <person name="Haridas S."/>
            <person name="Kuo A."/>
            <person name="Mondo S."/>
            <person name="Pangilinan J."/>
            <person name="Riley R."/>
            <person name="LaButti K."/>
            <person name="Andreopoulos B."/>
            <person name="Lipzen A."/>
            <person name="Chen C."/>
            <person name="Yan M."/>
            <person name="Daum C."/>
            <person name="Ng V."/>
            <person name="Clum A."/>
            <person name="Steindorff A."/>
            <person name="Ohm R.A."/>
            <person name="Martin F."/>
            <person name="Silar P."/>
            <person name="Natvig D.O."/>
            <person name="Lalanne C."/>
            <person name="Gautier V."/>
            <person name="Ament-Velasquez S.L."/>
            <person name="Kruys A."/>
            <person name="Hutchinson M.I."/>
            <person name="Powell A.J."/>
            <person name="Barry K."/>
            <person name="Miller A.N."/>
            <person name="Grigoriev I.V."/>
            <person name="Debuchy R."/>
            <person name="Gladieux P."/>
            <person name="Hiltunen Thoren M."/>
            <person name="Johannesson H."/>
        </authorList>
    </citation>
    <scope>NUCLEOTIDE SEQUENCE</scope>
    <source>
        <strain evidence="3">SMH4131-1</strain>
    </source>
</reference>
<keyword evidence="2" id="KW-0472">Membrane</keyword>
<reference evidence="3" key="2">
    <citation type="submission" date="2023-06" db="EMBL/GenBank/DDBJ databases">
        <authorList>
            <consortium name="Lawrence Berkeley National Laboratory"/>
            <person name="Haridas S."/>
            <person name="Hensen N."/>
            <person name="Bonometti L."/>
            <person name="Westerberg I."/>
            <person name="Brannstrom I.O."/>
            <person name="Guillou S."/>
            <person name="Cros-Aarteil S."/>
            <person name="Calhoun S."/>
            <person name="Kuo A."/>
            <person name="Mondo S."/>
            <person name="Pangilinan J."/>
            <person name="Riley R."/>
            <person name="Labutti K."/>
            <person name="Andreopoulos B."/>
            <person name="Lipzen A."/>
            <person name="Chen C."/>
            <person name="Yanf M."/>
            <person name="Daum C."/>
            <person name="Ng V."/>
            <person name="Clum A."/>
            <person name="Steindorff A."/>
            <person name="Ohm R."/>
            <person name="Martin F."/>
            <person name="Silar P."/>
            <person name="Natvig D."/>
            <person name="Lalanne C."/>
            <person name="Gautier V."/>
            <person name="Ament-Velasquez S.L."/>
            <person name="Kruys A."/>
            <person name="Hutchinson M.I."/>
            <person name="Powell A.J."/>
            <person name="Barry K."/>
            <person name="Miller A.N."/>
            <person name="Grigoriev I.V."/>
            <person name="Debuchy R."/>
            <person name="Gladieux P."/>
            <person name="Thoren M.H."/>
            <person name="Johannesson H."/>
        </authorList>
    </citation>
    <scope>NUCLEOTIDE SEQUENCE</scope>
    <source>
        <strain evidence="3">SMH4131-1</strain>
    </source>
</reference>
<keyword evidence="2" id="KW-1133">Transmembrane helix</keyword>
<keyword evidence="4" id="KW-1185">Reference proteome</keyword>
<comment type="caution">
    <text evidence="3">The sequence shown here is derived from an EMBL/GenBank/DDBJ whole genome shotgun (WGS) entry which is preliminary data.</text>
</comment>
<dbReference type="AlphaFoldDB" id="A0AAE0IKV9"/>
<evidence type="ECO:0000313" key="3">
    <source>
        <dbReference type="EMBL" id="KAK3327011.1"/>
    </source>
</evidence>
<feature type="region of interest" description="Disordered" evidence="1">
    <location>
        <begin position="72"/>
        <end position="100"/>
    </location>
</feature>
<dbReference type="Proteomes" id="UP001286456">
    <property type="component" value="Unassembled WGS sequence"/>
</dbReference>
<gene>
    <name evidence="3" type="ORF">B0T19DRAFT_474876</name>
</gene>
<sequence length="100" mass="11171">MSGLRHIRTGAYGILLANPSLILFWEFFLWIADRGRLPHCHDVSFHALSHPPDNPTGSLDMINQSWAPEANNQPLAISHQKGQSLPNQSFSPTTRPLYAP</sequence>
<evidence type="ECO:0000313" key="4">
    <source>
        <dbReference type="Proteomes" id="UP001286456"/>
    </source>
</evidence>
<dbReference type="EMBL" id="JAUEPO010000003">
    <property type="protein sequence ID" value="KAK3327011.1"/>
    <property type="molecule type" value="Genomic_DNA"/>
</dbReference>
<protein>
    <submittedName>
        <fullName evidence="3">Uncharacterized protein</fullName>
    </submittedName>
</protein>
<name>A0AAE0IKV9_9PEZI</name>
<feature type="non-terminal residue" evidence="3">
    <location>
        <position position="100"/>
    </location>
</feature>